<sequence length="874" mass="96899">ANNNNNNNNTNSQKVNDTTFSDRENPSVSAGRIDESVEFTQEITHFADNAPVIDSSIAGETNLKPSLVTDFHDNRQHSVISFLQRPQLIKTVEWAPGTAQGSLLTTIDIPDDLMTSMVYDKLDGFATFKADTIFRVQVNAQPFQCGRLVMAYIPMPDSLSTRTAELTRAIDRIIALPHVQLDISEQSEVTLRVPYISPYSAYNLIEGRYRWGRVVVAVYSPLNQVSQPNLKVNIFGYYDNVTLGYPTLGTIALSPVAVAREQVNLNSEADMLRIAESRNFPTKIAASINGVIQKGSDILGNVLPQTKSFTNPVAKISDAAFDIISMIPGFKKPDKTNHGETVLFRPTQYFGNVDGVEHSHKLGYHAMNRIDFQPDFAGSKMDEMSFDYVKRIPNYIDSFSYSNSNVYGDTLWSTAVSPCYRSADYTTTNGARNFSFPTPTSLTYAIGPFSLWRGSIVYTFRAVKTEYHSGRIEFSFNPFINLDMYNTNKTTRSEYVYKVILDLRTQTEISFTVPYAGTTPFKRIRPEINPLSSSGISVDDFNVFATGVLGVRALTPLVLGSTVVPSTIQILVEMKGGPDFEVECPNSTGWMPIHSITPAATGRDTVDSELVSTAQEQANFASTGQHDIRSDYLEDKIEIKDITGISSNISLNTEKSLSCVGESFGNFRDLIKRFGWFKNQSVAFTNTKILSGIPIVNYTSSIAGTGLTLTADGGSTPLTMVSSMYAFFRGGFRAKVYIHDLPAGEMVQGALIDNSQNTNVPQPLALQSLQYELSDKRLYEFSWPYYCPTYLTTYPSGSLNYISDLVNPTTYARITTISEYATAYAMAAADDFDCGFYLGAPLSWNWEIERLAGRLDSSYGFVTSPLRVDPFDKV</sequence>
<evidence type="ECO:0000313" key="8">
    <source>
        <dbReference type="Proteomes" id="UP000203253"/>
    </source>
</evidence>
<dbReference type="EMBL" id="AB017037">
    <property type="protein sequence ID" value="BAA32554.1"/>
    <property type="molecule type" value="Genomic_RNA"/>
</dbReference>
<dbReference type="Pfam" id="PF00073">
    <property type="entry name" value="Rhv"/>
    <property type="match status" value="1"/>
</dbReference>
<dbReference type="PIR" id="T00491">
    <property type="entry name" value="T00491"/>
</dbReference>
<dbReference type="GeneID" id="944338"/>
<feature type="domain" description="Dicistrovirus capsid-polyprotein C-terminal" evidence="6">
    <location>
        <begin position="653"/>
        <end position="842"/>
    </location>
</feature>
<proteinExistence type="predicted"/>
<dbReference type="GO" id="GO:0005198">
    <property type="term" value="F:structural molecule activity"/>
    <property type="evidence" value="ECO:0007669"/>
    <property type="project" value="InterPro"/>
</dbReference>
<dbReference type="InterPro" id="IPR001676">
    <property type="entry name" value="Picornavirus_capsid"/>
</dbReference>
<dbReference type="Proteomes" id="UP000203253">
    <property type="component" value="Segment"/>
</dbReference>
<dbReference type="CDD" id="cd00205">
    <property type="entry name" value="rhv_like"/>
    <property type="match status" value="2"/>
</dbReference>
<protein>
    <submittedName>
        <fullName evidence="7">Capsid protein</fullName>
    </submittedName>
</protein>
<evidence type="ECO:0000259" key="5">
    <source>
        <dbReference type="Pfam" id="PF00073"/>
    </source>
</evidence>
<feature type="compositionally biased region" description="Low complexity" evidence="4">
    <location>
        <begin position="1"/>
        <end position="11"/>
    </location>
</feature>
<feature type="domain" description="Picornavirus capsid" evidence="5">
    <location>
        <begin position="90"/>
        <end position="223"/>
    </location>
</feature>
<feature type="non-terminal residue" evidence="7">
    <location>
        <position position="1"/>
    </location>
</feature>
<comment type="subcellular location">
    <subcellularLocation>
        <location evidence="1">Virion</location>
    </subcellularLocation>
</comment>
<dbReference type="InterPro" id="IPR033703">
    <property type="entry name" value="Rhv-like"/>
</dbReference>
<evidence type="ECO:0000313" key="7">
    <source>
        <dbReference type="EMBL" id="BAA32554.1"/>
    </source>
</evidence>
<evidence type="ECO:0000256" key="1">
    <source>
        <dbReference type="ARBA" id="ARBA00004328"/>
    </source>
</evidence>
<dbReference type="OrthoDB" id="3185at10239"/>
<keyword evidence="8" id="KW-1185">Reference proteome</keyword>
<dbReference type="SUPFAM" id="SSF88633">
    <property type="entry name" value="Positive stranded ssRNA viruses"/>
    <property type="match status" value="3"/>
</dbReference>
<evidence type="ECO:0000256" key="3">
    <source>
        <dbReference type="ARBA" id="ARBA00022844"/>
    </source>
</evidence>
<dbReference type="RefSeq" id="NP_620561.1">
    <property type="nucleotide sequence ID" value="NC_003782.1"/>
</dbReference>
<keyword evidence="2" id="KW-0167">Capsid protein</keyword>
<dbReference type="Pfam" id="PF08762">
    <property type="entry name" value="CRPV_capsid"/>
    <property type="match status" value="1"/>
</dbReference>
<dbReference type="InterPro" id="IPR029053">
    <property type="entry name" value="Viral_coat"/>
</dbReference>
<accession>O89279</accession>
<evidence type="ECO:0000256" key="4">
    <source>
        <dbReference type="SAM" id="MobiDB-lite"/>
    </source>
</evidence>
<evidence type="ECO:0000256" key="2">
    <source>
        <dbReference type="ARBA" id="ARBA00022561"/>
    </source>
</evidence>
<reference evidence="7 8" key="1">
    <citation type="journal article" date="1999" name="Arch. Virol.">
        <title>Determining the nucleotide sequence and capsid-coding region of himetobi P virus: a member of a novel group of RNA viruses that infect insects.</title>
        <authorList>
            <person name="Nakashima N."/>
            <person name="Sasaki J."/>
            <person name="Toriyama S."/>
        </authorList>
    </citation>
    <scope>NUCLEOTIDE SEQUENCE [LARGE SCALE GENOMIC DNA]</scope>
</reference>
<dbReference type="KEGG" id="vg:944338"/>
<dbReference type="Gene3D" id="2.60.120.20">
    <property type="match status" value="3"/>
</dbReference>
<evidence type="ECO:0000259" key="6">
    <source>
        <dbReference type="Pfam" id="PF08762"/>
    </source>
</evidence>
<keyword evidence="3" id="KW-0946">Virion</keyword>
<feature type="region of interest" description="Disordered" evidence="4">
    <location>
        <begin position="1"/>
        <end position="30"/>
    </location>
</feature>
<name>O89279_9VIRU</name>
<dbReference type="InterPro" id="IPR014872">
    <property type="entry name" value="Dicistrovirus_capsid-polyPr_C"/>
</dbReference>
<dbReference type="GO" id="GO:0019028">
    <property type="term" value="C:viral capsid"/>
    <property type="evidence" value="ECO:0007669"/>
    <property type="project" value="UniProtKB-KW"/>
</dbReference>
<organism evidence="7 8">
    <name type="scientific">Himetobi P virus</name>
    <dbReference type="NCBI Taxonomy" id="81583"/>
    <lineage>
        <taxon>Viruses</taxon>
        <taxon>Riboviria</taxon>
        <taxon>Orthornavirae</taxon>
        <taxon>Pisuviricota</taxon>
        <taxon>Pisoniviricetes</taxon>
        <taxon>Picornavirales</taxon>
        <taxon>Dicistroviridae</taxon>
        <taxon>Triatovirus</taxon>
        <taxon>Triatovirus himetobi</taxon>
    </lineage>
</organism>